<proteinExistence type="predicted"/>
<gene>
    <name evidence="4" type="ORF">UFOPK1503_00692</name>
</gene>
<feature type="domain" description="Glycosyltransferase subfamily 4-like N-terminal" evidence="3">
    <location>
        <begin position="18"/>
        <end position="199"/>
    </location>
</feature>
<dbReference type="InterPro" id="IPR001296">
    <property type="entry name" value="Glyco_trans_1"/>
</dbReference>
<sequence length="471" mass="52600">MTKPLRVVLACDTFAPDINGAARFAERLAGGLVRNGNEVHIIAPAFDSSEGPRIEEHDGVNMIVHRLRSHRVPQHKTLRWPEPWGMTRKIGRILDDVDPVALHIQSHLMVGRFANIAAKRLGVRVLATNHIMPENLIRYSLLPKFMHNWAMKVVWADAGRILRKMDAVTTPTKRAAELLEKAAGVSGVLAISCGIDASRFANDSPVQNAEPVALFLGRLDDEKRVDVLLKAVAKLTQHPKLRVELVGDGGERERLKKLAISLGIADRVRFLGHVKDEELPGIYERSTVFVMPSIAELQSIATMEAMASGRPVIGADAMALPHLVHDGDNGYLFPPGDVDALAERLNRILTADRTELNRLSENSLHLIQAHDITRTVKIFEDLYLGIGETTPTTDDNKPSYMAPIGRLSESVRSKLVEWRADALALRGRAEAFRQEARERLVEMRQEVRGQLTDLRSEIQRQAKKLRRRTED</sequence>
<dbReference type="GO" id="GO:0016757">
    <property type="term" value="F:glycosyltransferase activity"/>
    <property type="evidence" value="ECO:0007669"/>
    <property type="project" value="InterPro"/>
</dbReference>
<dbReference type="PANTHER" id="PTHR45947:SF3">
    <property type="entry name" value="SULFOQUINOVOSYL TRANSFERASE SQD2"/>
    <property type="match status" value="1"/>
</dbReference>
<feature type="coiled-coil region" evidence="1">
    <location>
        <begin position="433"/>
        <end position="468"/>
    </location>
</feature>
<protein>
    <submittedName>
        <fullName evidence="4">Unannotated protein</fullName>
    </submittedName>
</protein>
<keyword evidence="1" id="KW-0175">Coiled coil</keyword>
<evidence type="ECO:0000256" key="1">
    <source>
        <dbReference type="SAM" id="Coils"/>
    </source>
</evidence>
<dbReference type="InterPro" id="IPR050194">
    <property type="entry name" value="Glycosyltransferase_grp1"/>
</dbReference>
<dbReference type="PANTHER" id="PTHR45947">
    <property type="entry name" value="SULFOQUINOVOSYL TRANSFERASE SQD2"/>
    <property type="match status" value="1"/>
</dbReference>
<dbReference type="InterPro" id="IPR028098">
    <property type="entry name" value="Glyco_trans_4-like_N"/>
</dbReference>
<reference evidence="4" key="1">
    <citation type="submission" date="2020-05" db="EMBL/GenBank/DDBJ databases">
        <authorList>
            <person name="Chiriac C."/>
            <person name="Salcher M."/>
            <person name="Ghai R."/>
            <person name="Kavagutti S V."/>
        </authorList>
    </citation>
    <scope>NUCLEOTIDE SEQUENCE</scope>
</reference>
<name>A0A6J6C5F3_9ZZZZ</name>
<dbReference type="SUPFAM" id="SSF53756">
    <property type="entry name" value="UDP-Glycosyltransferase/glycogen phosphorylase"/>
    <property type="match status" value="1"/>
</dbReference>
<dbReference type="Gene3D" id="3.40.50.2000">
    <property type="entry name" value="Glycogen Phosphorylase B"/>
    <property type="match status" value="2"/>
</dbReference>
<feature type="domain" description="Glycosyl transferase family 1" evidence="2">
    <location>
        <begin position="203"/>
        <end position="362"/>
    </location>
</feature>
<dbReference type="EMBL" id="CAEZST010000009">
    <property type="protein sequence ID" value="CAB4546601.1"/>
    <property type="molecule type" value="Genomic_DNA"/>
</dbReference>
<evidence type="ECO:0000259" key="2">
    <source>
        <dbReference type="Pfam" id="PF00534"/>
    </source>
</evidence>
<evidence type="ECO:0000259" key="3">
    <source>
        <dbReference type="Pfam" id="PF13439"/>
    </source>
</evidence>
<dbReference type="AlphaFoldDB" id="A0A6J6C5F3"/>
<organism evidence="4">
    <name type="scientific">freshwater metagenome</name>
    <dbReference type="NCBI Taxonomy" id="449393"/>
    <lineage>
        <taxon>unclassified sequences</taxon>
        <taxon>metagenomes</taxon>
        <taxon>ecological metagenomes</taxon>
    </lineage>
</organism>
<dbReference type="Pfam" id="PF00534">
    <property type="entry name" value="Glycos_transf_1"/>
    <property type="match status" value="1"/>
</dbReference>
<dbReference type="Pfam" id="PF13439">
    <property type="entry name" value="Glyco_transf_4"/>
    <property type="match status" value="1"/>
</dbReference>
<accession>A0A6J6C5F3</accession>
<evidence type="ECO:0000313" key="4">
    <source>
        <dbReference type="EMBL" id="CAB4546601.1"/>
    </source>
</evidence>